<proteinExistence type="predicted"/>
<dbReference type="SUPFAM" id="SSF46785">
    <property type="entry name" value="Winged helix' DNA-binding domain"/>
    <property type="match status" value="1"/>
</dbReference>
<dbReference type="InterPro" id="IPR036390">
    <property type="entry name" value="WH_DNA-bd_sf"/>
</dbReference>
<evidence type="ECO:0000313" key="1">
    <source>
        <dbReference type="EMBL" id="MET3583569.1"/>
    </source>
</evidence>
<keyword evidence="2" id="KW-1185">Reference proteome</keyword>
<organism evidence="1 2">
    <name type="scientific">Mesorhizobium robiniae</name>
    <dbReference type="NCBI Taxonomy" id="559315"/>
    <lineage>
        <taxon>Bacteria</taxon>
        <taxon>Pseudomonadati</taxon>
        <taxon>Pseudomonadota</taxon>
        <taxon>Alphaproteobacteria</taxon>
        <taxon>Hyphomicrobiales</taxon>
        <taxon>Phyllobacteriaceae</taxon>
        <taxon>Mesorhizobium</taxon>
    </lineage>
</organism>
<reference evidence="1 2" key="1">
    <citation type="submission" date="2024-06" db="EMBL/GenBank/DDBJ databases">
        <title>Genomic Encyclopedia of Type Strains, Phase IV (KMG-IV): sequencing the most valuable type-strain genomes for metagenomic binning, comparative biology and taxonomic classification.</title>
        <authorList>
            <person name="Goeker M."/>
        </authorList>
    </citation>
    <scope>NUCLEOTIDE SEQUENCE [LARGE SCALE GENOMIC DNA]</scope>
    <source>
        <strain evidence="1 2">DSM 100022</strain>
    </source>
</reference>
<dbReference type="RefSeq" id="WP_263806780.1">
    <property type="nucleotide sequence ID" value="NZ_JBEPMC010000019.1"/>
</dbReference>
<keyword evidence="1" id="KW-0238">DNA-binding</keyword>
<name>A0ABV2GZH0_9HYPH</name>
<dbReference type="Proteomes" id="UP001549204">
    <property type="component" value="Unassembled WGS sequence"/>
</dbReference>
<gene>
    <name evidence="1" type="ORF">ABID19_006634</name>
</gene>
<dbReference type="GO" id="GO:0003677">
    <property type="term" value="F:DNA binding"/>
    <property type="evidence" value="ECO:0007669"/>
    <property type="project" value="UniProtKB-KW"/>
</dbReference>
<sequence length="328" mass="37276">MKALAQAAEVYVQHAFGRRLELTPIVPANVPHFVLDRYMLWEGLLDGRTLILMAIREPRQGPTTDYLKHRDLVRRQLGVDLILLLLDHVPNAIRRQMVERQIGFIAPGAQLYVPEALLDLRERAPTAAIPPSDQISPTTQLVLLAVLQGVALEDEHLTDLAERLHVSIMSISRTLDELEALQLAKARHVGRQRRLHMLLGGHELWEAIQERLQSPVRKVRLVSGRIENHIAPLAGESALAHYTMLPAPRVETRAILSMHWMRLKERLALSPAAAFDDDRIEIQTWTYDPQILARDNVIDRLSLYLSVRGSPDERVAQAAEQLLETFEW</sequence>
<dbReference type="Gene3D" id="1.10.10.10">
    <property type="entry name" value="Winged helix-like DNA-binding domain superfamily/Winged helix DNA-binding domain"/>
    <property type="match status" value="1"/>
</dbReference>
<accession>A0ABV2GZH0</accession>
<dbReference type="InterPro" id="IPR036388">
    <property type="entry name" value="WH-like_DNA-bd_sf"/>
</dbReference>
<dbReference type="EMBL" id="JBEPMC010000019">
    <property type="protein sequence ID" value="MET3583569.1"/>
    <property type="molecule type" value="Genomic_DNA"/>
</dbReference>
<protein>
    <submittedName>
        <fullName evidence="1">DNA-binding MarR family transcriptional regulator</fullName>
    </submittedName>
</protein>
<comment type="caution">
    <text evidence="1">The sequence shown here is derived from an EMBL/GenBank/DDBJ whole genome shotgun (WGS) entry which is preliminary data.</text>
</comment>
<evidence type="ECO:0000313" key="2">
    <source>
        <dbReference type="Proteomes" id="UP001549204"/>
    </source>
</evidence>